<evidence type="ECO:0000313" key="2">
    <source>
        <dbReference type="Proteomes" id="UP001601444"/>
    </source>
</evidence>
<reference evidence="1 2" key="1">
    <citation type="submission" date="2024-10" db="EMBL/GenBank/DDBJ databases">
        <title>The Natural Products Discovery Center: Release of the First 8490 Sequenced Strains for Exploring Actinobacteria Biosynthetic Diversity.</title>
        <authorList>
            <person name="Kalkreuter E."/>
            <person name="Kautsar S.A."/>
            <person name="Yang D."/>
            <person name="Bader C.D."/>
            <person name="Teijaro C.N."/>
            <person name="Fluegel L."/>
            <person name="Davis C.M."/>
            <person name="Simpson J.R."/>
            <person name="Lauterbach L."/>
            <person name="Steele A.D."/>
            <person name="Gui C."/>
            <person name="Meng S."/>
            <person name="Li G."/>
            <person name="Viehrig K."/>
            <person name="Ye F."/>
            <person name="Su P."/>
            <person name="Kiefer A.F."/>
            <person name="Nichols A."/>
            <person name="Cepeda A.J."/>
            <person name="Yan W."/>
            <person name="Fan B."/>
            <person name="Jiang Y."/>
            <person name="Adhikari A."/>
            <person name="Zheng C.-J."/>
            <person name="Schuster L."/>
            <person name="Cowan T.M."/>
            <person name="Smanski M.J."/>
            <person name="Chevrette M.G."/>
            <person name="De Carvalho L.P.S."/>
            <person name="Shen B."/>
        </authorList>
    </citation>
    <scope>NUCLEOTIDE SEQUENCE [LARGE SCALE GENOMIC DNA]</scope>
    <source>
        <strain evidence="1 2">NPDC004045</strain>
    </source>
</reference>
<proteinExistence type="predicted"/>
<dbReference type="EMBL" id="JBIAMX010000028">
    <property type="protein sequence ID" value="MFF0546893.1"/>
    <property type="molecule type" value="Genomic_DNA"/>
</dbReference>
<evidence type="ECO:0000313" key="1">
    <source>
        <dbReference type="EMBL" id="MFF0546893.1"/>
    </source>
</evidence>
<protein>
    <submittedName>
        <fullName evidence="1">Uncharacterized protein</fullName>
    </submittedName>
</protein>
<gene>
    <name evidence="1" type="ORF">ACFYTF_29060</name>
</gene>
<comment type="caution">
    <text evidence="1">The sequence shown here is derived from an EMBL/GenBank/DDBJ whole genome shotgun (WGS) entry which is preliminary data.</text>
</comment>
<keyword evidence="2" id="KW-1185">Reference proteome</keyword>
<dbReference type="RefSeq" id="WP_387703078.1">
    <property type="nucleotide sequence ID" value="NZ_JBIAMX010000028.1"/>
</dbReference>
<dbReference type="Proteomes" id="UP001601444">
    <property type="component" value="Unassembled WGS sequence"/>
</dbReference>
<organism evidence="1 2">
    <name type="scientific">Nocardia thailandica</name>
    <dbReference type="NCBI Taxonomy" id="257275"/>
    <lineage>
        <taxon>Bacteria</taxon>
        <taxon>Bacillati</taxon>
        <taxon>Actinomycetota</taxon>
        <taxon>Actinomycetes</taxon>
        <taxon>Mycobacteriales</taxon>
        <taxon>Nocardiaceae</taxon>
        <taxon>Nocardia</taxon>
    </lineage>
</organism>
<sequence length="363" mass="41479">MDERHEELLRLLRAGVTDVAVRQATTLWDEVAAATGRQSADLDPADVRTVIREACAKYLDEDRDVTVAMIEDLVAGQWRHMRPITRPRARDIVKSHLERSRPQTADLTVRSIEKIEQTKIAPRVNSAIIRYFEDLPRNVDTNSTSYDWYNCEVELSARPETKIIDTFALRVTYNFRSKVGPMYFAVTEDEDLADAICYRHPSIADTFVPSKGCAASVRVAVRWDDSGKFEGIESTIIDDRSVPTDIAELRSVDVVKIYAFYPDLSHSGVDARFRVVSEQIIRLDENYCYWSAPRSLHLTAVKVDFSGFPDRDLYSLRLLRHLAFPVEDYSDPEAGYFELTCNERLRSGGVSVRIDWSQKSKQQ</sequence>
<accession>A0ABW6PX05</accession>
<name>A0ABW6PX05_9NOCA</name>